<evidence type="ECO:0000313" key="2">
    <source>
        <dbReference type="Proteomes" id="UP001236723"/>
    </source>
</evidence>
<comment type="caution">
    <text evidence="1">The sequence shown here is derived from an EMBL/GenBank/DDBJ whole genome shotgun (WGS) entry which is preliminary data.</text>
</comment>
<proteinExistence type="predicted"/>
<reference evidence="1 2" key="1">
    <citation type="submission" date="2023-07" db="EMBL/GenBank/DDBJ databases">
        <title>Genomic Encyclopedia of Type Strains, Phase IV (KMG-IV): sequencing the most valuable type-strain genomes for metagenomic binning, comparative biology and taxonomic classification.</title>
        <authorList>
            <person name="Goeker M."/>
        </authorList>
    </citation>
    <scope>NUCLEOTIDE SEQUENCE [LARGE SCALE GENOMIC DNA]</scope>
    <source>
        <strain evidence="1 2">DSM 15448</strain>
    </source>
</reference>
<dbReference type="EMBL" id="JAUSUP010000012">
    <property type="protein sequence ID" value="MDQ0352737.1"/>
    <property type="molecule type" value="Genomic_DNA"/>
</dbReference>
<accession>A0ABU0DWC5</accession>
<evidence type="ECO:0000313" key="1">
    <source>
        <dbReference type="EMBL" id="MDQ0352737.1"/>
    </source>
</evidence>
<dbReference type="RefSeq" id="WP_307069552.1">
    <property type="nucleotide sequence ID" value="NZ_JAUSUP010000012.1"/>
</dbReference>
<gene>
    <name evidence="1" type="ORF">J2R98_002588</name>
</gene>
<sequence>MPFLSNGKDQVVQAVLQGAELQASTTSGVSNSAAQLCYGLSATLIDKTRGLCPDQKYKIIFNG</sequence>
<organism evidence="1 2">
    <name type="scientific">Alkalibacillus filiformis</name>
    <dbReference type="NCBI Taxonomy" id="200990"/>
    <lineage>
        <taxon>Bacteria</taxon>
        <taxon>Bacillati</taxon>
        <taxon>Bacillota</taxon>
        <taxon>Bacilli</taxon>
        <taxon>Bacillales</taxon>
        <taxon>Bacillaceae</taxon>
        <taxon>Alkalibacillus</taxon>
    </lineage>
</organism>
<protein>
    <submittedName>
        <fullName evidence="1">Uncharacterized protein</fullName>
    </submittedName>
</protein>
<name>A0ABU0DWC5_9BACI</name>
<dbReference type="Proteomes" id="UP001236723">
    <property type="component" value="Unassembled WGS sequence"/>
</dbReference>
<keyword evidence="2" id="KW-1185">Reference proteome</keyword>